<comment type="similarity">
    <text evidence="5">Belongs to the WD repeat cdt2 family.</text>
</comment>
<feature type="compositionally biased region" description="Polar residues" evidence="7">
    <location>
        <begin position="665"/>
        <end position="683"/>
    </location>
</feature>
<dbReference type="AlphaFoldDB" id="A0AAW1NX67"/>
<feature type="compositionally biased region" description="Low complexity" evidence="7">
    <location>
        <begin position="564"/>
        <end position="577"/>
    </location>
</feature>
<evidence type="ECO:0000256" key="6">
    <source>
        <dbReference type="PROSITE-ProRule" id="PRU00221"/>
    </source>
</evidence>
<gene>
    <name evidence="8" type="ORF">WJX73_002428</name>
</gene>
<feature type="region of interest" description="Disordered" evidence="7">
    <location>
        <begin position="539"/>
        <end position="584"/>
    </location>
</feature>
<evidence type="ECO:0000256" key="7">
    <source>
        <dbReference type="SAM" id="MobiDB-lite"/>
    </source>
</evidence>
<dbReference type="InterPro" id="IPR036322">
    <property type="entry name" value="WD40_repeat_dom_sf"/>
</dbReference>
<proteinExistence type="inferred from homology"/>
<feature type="region of interest" description="Disordered" evidence="7">
    <location>
        <begin position="492"/>
        <end position="524"/>
    </location>
</feature>
<accession>A0AAW1NX67</accession>
<dbReference type="SUPFAM" id="SSF50978">
    <property type="entry name" value="WD40 repeat-like"/>
    <property type="match status" value="1"/>
</dbReference>
<keyword evidence="4" id="KW-0833">Ubl conjugation pathway</keyword>
<keyword evidence="3" id="KW-0677">Repeat</keyword>
<feature type="repeat" description="WD" evidence="6">
    <location>
        <begin position="139"/>
        <end position="181"/>
    </location>
</feature>
<feature type="repeat" description="WD" evidence="6">
    <location>
        <begin position="97"/>
        <end position="129"/>
    </location>
</feature>
<dbReference type="InterPro" id="IPR015943">
    <property type="entry name" value="WD40/YVTN_repeat-like_dom_sf"/>
</dbReference>
<evidence type="ECO:0000256" key="1">
    <source>
        <dbReference type="ARBA" id="ARBA00004906"/>
    </source>
</evidence>
<feature type="compositionally biased region" description="Polar residues" evidence="7">
    <location>
        <begin position="703"/>
        <end position="713"/>
    </location>
</feature>
<evidence type="ECO:0000256" key="4">
    <source>
        <dbReference type="ARBA" id="ARBA00022786"/>
    </source>
</evidence>
<evidence type="ECO:0000256" key="3">
    <source>
        <dbReference type="ARBA" id="ARBA00022737"/>
    </source>
</evidence>
<dbReference type="GO" id="GO:0030674">
    <property type="term" value="F:protein-macromolecule adaptor activity"/>
    <property type="evidence" value="ECO:0007669"/>
    <property type="project" value="TreeGrafter"/>
</dbReference>
<dbReference type="SMART" id="SM00320">
    <property type="entry name" value="WD40"/>
    <property type="match status" value="5"/>
</dbReference>
<comment type="caution">
    <text evidence="8">The sequence shown here is derived from an EMBL/GenBank/DDBJ whole genome shotgun (WGS) entry which is preliminary data.</text>
</comment>
<dbReference type="Pfam" id="PF00400">
    <property type="entry name" value="WD40"/>
    <property type="match status" value="4"/>
</dbReference>
<dbReference type="GO" id="GO:0043161">
    <property type="term" value="P:proteasome-mediated ubiquitin-dependent protein catabolic process"/>
    <property type="evidence" value="ECO:0007669"/>
    <property type="project" value="TreeGrafter"/>
</dbReference>
<feature type="region of interest" description="Disordered" evidence="7">
    <location>
        <begin position="617"/>
        <end position="742"/>
    </location>
</feature>
<keyword evidence="9" id="KW-1185">Reference proteome</keyword>
<dbReference type="PANTHER" id="PTHR22852:SF0">
    <property type="entry name" value="DENTICLELESS PROTEIN HOMOLOG"/>
    <property type="match status" value="1"/>
</dbReference>
<keyword evidence="2 6" id="KW-0853">WD repeat</keyword>
<sequence length="747" mass="79195">MFRSLQQRQLRGCAERIDVTSTLRDFSSINGGGGQISIDTNVTGAPPFCAAYCTEYEDQQLLALADEDGVVYVVNTGEELPQTMFYGDSEPRPRGIWEAHHNAIFDLAWIQGDEQLVTASGDHTLAVWDTALAQQRLVCRGHRGSVKCITTHSQNPHIFASGARDGSLLVWDLRTPPTAQASGGGVINPVIKIEDAHVERPPGKRGSLGSVRPVGSKRGITSAVFLHQDAVLASGSAQDDLVRFWDLRKVGGAADVIRAPYDPYPQQDPSGSRLLVSASNSVHYMHDTTRPWAGALAAYTGHIQGSFYIKTAFAPDGQHFASGSSNGSACIWAVNGPCADPIELTGHDKEVTGVAWCPSDLYNLATCSDDHTLRVWKLDRPWPQAHSADEKAAQTPRLAVSSYMLSSALSGPRQAIATPIISQSQPLNTPHALPGTTSPSGDGDNTENVPPNGPAVQCAGEGASERVQSSILDFFATPNTAAQLNDNALHPEQVGTAPQLPQPVSTPAALTDPSARPSQGRPLTHQRSILDFYNAQPRSKRLCMGPPAPPHGMTNDASAAEGSQNAQPHNQQQQRVAQDVRTDDAEAIRDARIAAYEAAMDAASTASALKAARPSVSGNHMQLESPASCLTHPDSTPALPSRAAAGNPCSTSASPITAGRMEFQSPLSPVNRSLSRLRTSATNAQASHQAASRSAGQKRARVQSATQGAQGANASPWADENAQEHAEQMKGGNGVTANGTLQRKILF</sequence>
<dbReference type="Gene3D" id="2.130.10.10">
    <property type="entry name" value="YVTN repeat-like/Quinoprotein amine dehydrogenase"/>
    <property type="match status" value="2"/>
</dbReference>
<dbReference type="PRINTS" id="PR00320">
    <property type="entry name" value="GPROTEINBRPT"/>
</dbReference>
<organism evidence="8 9">
    <name type="scientific">Symbiochloris irregularis</name>
    <dbReference type="NCBI Taxonomy" id="706552"/>
    <lineage>
        <taxon>Eukaryota</taxon>
        <taxon>Viridiplantae</taxon>
        <taxon>Chlorophyta</taxon>
        <taxon>core chlorophytes</taxon>
        <taxon>Trebouxiophyceae</taxon>
        <taxon>Trebouxiales</taxon>
        <taxon>Trebouxiaceae</taxon>
        <taxon>Symbiochloris</taxon>
    </lineage>
</organism>
<dbReference type="PANTHER" id="PTHR22852">
    <property type="entry name" value="LETHAL 2 DENTICLELESS PROTEIN RETINOIC ACID-REGULATED NUCLEAR MATRIX-ASSOCIATED PROTEIN"/>
    <property type="match status" value="1"/>
</dbReference>
<name>A0AAW1NX67_9CHLO</name>
<evidence type="ECO:0000313" key="8">
    <source>
        <dbReference type="EMBL" id="KAK9798194.1"/>
    </source>
</evidence>
<reference evidence="8 9" key="1">
    <citation type="journal article" date="2024" name="Nat. Commun.">
        <title>Phylogenomics reveals the evolutionary origins of lichenization in chlorophyte algae.</title>
        <authorList>
            <person name="Puginier C."/>
            <person name="Libourel C."/>
            <person name="Otte J."/>
            <person name="Skaloud P."/>
            <person name="Haon M."/>
            <person name="Grisel S."/>
            <person name="Petersen M."/>
            <person name="Berrin J.G."/>
            <person name="Delaux P.M."/>
            <person name="Dal Grande F."/>
            <person name="Keller J."/>
        </authorList>
    </citation>
    <scope>NUCLEOTIDE SEQUENCE [LARGE SCALE GENOMIC DNA]</scope>
    <source>
        <strain evidence="8 9">SAG 2036</strain>
    </source>
</reference>
<dbReference type="InterPro" id="IPR001680">
    <property type="entry name" value="WD40_rpt"/>
</dbReference>
<feature type="region of interest" description="Disordered" evidence="7">
    <location>
        <begin position="421"/>
        <end position="463"/>
    </location>
</feature>
<comment type="pathway">
    <text evidence="1">Protein modification; protein ubiquitination.</text>
</comment>
<dbReference type="Proteomes" id="UP001465755">
    <property type="component" value="Unassembled WGS sequence"/>
</dbReference>
<evidence type="ECO:0000256" key="5">
    <source>
        <dbReference type="ARBA" id="ARBA00038344"/>
    </source>
</evidence>
<dbReference type="InterPro" id="IPR020472">
    <property type="entry name" value="WD40_PAC1"/>
</dbReference>
<evidence type="ECO:0000256" key="2">
    <source>
        <dbReference type="ARBA" id="ARBA00022574"/>
    </source>
</evidence>
<dbReference type="GO" id="GO:0005634">
    <property type="term" value="C:nucleus"/>
    <property type="evidence" value="ECO:0007669"/>
    <property type="project" value="TreeGrafter"/>
</dbReference>
<feature type="compositionally biased region" description="Low complexity" evidence="7">
    <location>
        <begin position="684"/>
        <end position="695"/>
    </location>
</feature>
<dbReference type="PROSITE" id="PS50082">
    <property type="entry name" value="WD_REPEATS_2"/>
    <property type="match status" value="3"/>
</dbReference>
<feature type="repeat" description="WD" evidence="6">
    <location>
        <begin position="344"/>
        <end position="379"/>
    </location>
</feature>
<evidence type="ECO:0000313" key="9">
    <source>
        <dbReference type="Proteomes" id="UP001465755"/>
    </source>
</evidence>
<protein>
    <recommendedName>
        <fullName evidence="10">Denticleless protein-like protein</fullName>
    </recommendedName>
</protein>
<dbReference type="InterPro" id="IPR051865">
    <property type="entry name" value="WD-repeat_CDT2_adapter"/>
</dbReference>
<dbReference type="EMBL" id="JALJOQ010000099">
    <property type="protein sequence ID" value="KAK9798194.1"/>
    <property type="molecule type" value="Genomic_DNA"/>
</dbReference>
<dbReference type="PROSITE" id="PS50294">
    <property type="entry name" value="WD_REPEATS_REGION"/>
    <property type="match status" value="3"/>
</dbReference>
<evidence type="ECO:0008006" key="10">
    <source>
        <dbReference type="Google" id="ProtNLM"/>
    </source>
</evidence>